<evidence type="ECO:0000313" key="4">
    <source>
        <dbReference type="Proteomes" id="UP000095455"/>
    </source>
</evidence>
<dbReference type="Proteomes" id="UP000095455">
    <property type="component" value="Unassembled WGS sequence"/>
</dbReference>
<dbReference type="AlphaFoldDB" id="A0A174KQB2"/>
<protein>
    <submittedName>
        <fullName evidence="2">Protein of uncharacterized function (DUF2874)</fullName>
    </submittedName>
</protein>
<feature type="chain" id="PRO_5036008422" evidence="1">
    <location>
        <begin position="22"/>
        <end position="102"/>
    </location>
</feature>
<evidence type="ECO:0000256" key="1">
    <source>
        <dbReference type="SAM" id="SignalP"/>
    </source>
</evidence>
<sequence length="102" mass="11129">MKKVLVAVVLMMGIGSFSAFAAETSVDSVVIACEVNQDDFVKVEVKDLPGVVTQSIEKSYPDSVIQEVYVAEKTEGKLFKVILVIEGKEAIAIFNEKGEEMK</sequence>
<name>A0A174KQB2_PARDI</name>
<dbReference type="Proteomes" id="UP000461276">
    <property type="component" value="Unassembled WGS sequence"/>
</dbReference>
<accession>A0A174KQB2</accession>
<dbReference type="Gene3D" id="3.10.450.360">
    <property type="match status" value="1"/>
</dbReference>
<dbReference type="SUPFAM" id="SSF160574">
    <property type="entry name" value="BT0923-like"/>
    <property type="match status" value="1"/>
</dbReference>
<dbReference type="EMBL" id="WKMY01000001">
    <property type="protein sequence ID" value="MRY92179.1"/>
    <property type="molecule type" value="Genomic_DNA"/>
</dbReference>
<feature type="signal peptide" evidence="1">
    <location>
        <begin position="1"/>
        <end position="21"/>
    </location>
</feature>
<reference evidence="3 5" key="2">
    <citation type="journal article" date="2019" name="Nat. Med.">
        <title>A library of human gut bacterial isolates paired with longitudinal multiomics data enables mechanistic microbiome research.</title>
        <authorList>
            <person name="Poyet M."/>
            <person name="Groussin M."/>
            <person name="Gibbons S.M."/>
            <person name="Avila-Pacheco J."/>
            <person name="Jiang X."/>
            <person name="Kearney S.M."/>
            <person name="Perrotta A.R."/>
            <person name="Berdy B."/>
            <person name="Zhao S."/>
            <person name="Lieberman T.D."/>
            <person name="Swanson P.K."/>
            <person name="Smith M."/>
            <person name="Roesemann S."/>
            <person name="Alexander J.E."/>
            <person name="Rich S.A."/>
            <person name="Livny J."/>
            <person name="Vlamakis H."/>
            <person name="Clish C."/>
            <person name="Bullock K."/>
            <person name="Deik A."/>
            <person name="Scott J."/>
            <person name="Pierce K.A."/>
            <person name="Xavier R.J."/>
            <person name="Alm E.J."/>
        </authorList>
    </citation>
    <scope>NUCLEOTIDE SEQUENCE [LARGE SCALE GENOMIC DNA]</scope>
    <source>
        <strain evidence="3 5">BIOML-A9</strain>
    </source>
</reference>
<evidence type="ECO:0000313" key="2">
    <source>
        <dbReference type="EMBL" id="CUP12227.1"/>
    </source>
</evidence>
<dbReference type="RefSeq" id="WP_057317677.1">
    <property type="nucleotide sequence ID" value="NZ_CABMKT010000002.1"/>
</dbReference>
<proteinExistence type="predicted"/>
<gene>
    <name evidence="2" type="ORF">ERS852380_03962</name>
    <name evidence="3" type="ORF">GKD67_02770</name>
</gene>
<evidence type="ECO:0000313" key="3">
    <source>
        <dbReference type="EMBL" id="MRY92179.1"/>
    </source>
</evidence>
<evidence type="ECO:0000313" key="5">
    <source>
        <dbReference type="Proteomes" id="UP000461276"/>
    </source>
</evidence>
<comment type="caution">
    <text evidence="3">The sequence shown here is derived from an EMBL/GenBank/DDBJ whole genome shotgun (WGS) entry which is preliminary data.</text>
</comment>
<dbReference type="EMBL" id="CYYK01000018">
    <property type="protein sequence ID" value="CUP12227.1"/>
    <property type="molecule type" value="Genomic_DNA"/>
</dbReference>
<keyword evidence="1" id="KW-0732">Signal</keyword>
<organism evidence="3 5">
    <name type="scientific">Parabacteroides distasonis</name>
    <dbReference type="NCBI Taxonomy" id="823"/>
    <lineage>
        <taxon>Bacteria</taxon>
        <taxon>Pseudomonadati</taxon>
        <taxon>Bacteroidota</taxon>
        <taxon>Bacteroidia</taxon>
        <taxon>Bacteroidales</taxon>
        <taxon>Tannerellaceae</taxon>
        <taxon>Parabacteroides</taxon>
    </lineage>
</organism>
<reference evidence="2 4" key="1">
    <citation type="submission" date="2015-09" db="EMBL/GenBank/DDBJ databases">
        <authorList>
            <consortium name="Pathogen Informatics"/>
        </authorList>
    </citation>
    <scope>NUCLEOTIDE SEQUENCE [LARGE SCALE GENOMIC DNA]</scope>
    <source>
        <strain evidence="2 4">2789STDY5608822</strain>
    </source>
</reference>